<evidence type="ECO:0000256" key="2">
    <source>
        <dbReference type="SAM" id="MobiDB-lite"/>
    </source>
</evidence>
<dbReference type="EMBL" id="OZ020114">
    <property type="protein sequence ID" value="CAK9267425.1"/>
    <property type="molecule type" value="Genomic_DNA"/>
</dbReference>
<sequence length="522" mass="59603">MVERDEEGEFLYDPEEQSSSREASPEPAEQQQEDEGLYARFPSPRPLLRRPEYNDNDEAEEGAKSKSRKRLLKKSLAVEAGSPVDEQQQQDDYGTPAVRGKNKDSDEGAMRKKTKKVKDATVSKKRKSFGSVSSSEKLGRNGKGGFRKGLEWHGSEFSTKKGAKEMKEMWDSVAGNGNDSEEDREGLPDDEDNNFIDDEGVPEDERYISDGEQNSAGDAPQVNNSPEADELTKFFKGGKKRKKIEHTPEEIAMFVEQFMAKLDVAAETDAELNCASKPAIEKLKMLPELIHVLEKRQLQQEFLDRGVLSSLKNWLEPLPDGSLPNINIRTGILKLMTDLPIDVEVYERREQLKKSGLGKVVMFLSRLPEETPINRKLARDLVDKWSRPLFQKSTRYEDLRNYDEERPLPQRTPLKKAPPRPRLIVSRAGDDLDMLHESEELRPGDVGYRQHASRPEALPLDFARRPESKVDFEEARNRARQQQLDERRMKMNKKLQHLKTPKKSLQASRISVEGRGVVHFHS</sequence>
<feature type="compositionally biased region" description="Acidic residues" evidence="2">
    <location>
        <begin position="1"/>
        <end position="16"/>
    </location>
</feature>
<feature type="compositionally biased region" description="Polar residues" evidence="2">
    <location>
        <begin position="211"/>
        <end position="226"/>
    </location>
</feature>
<evidence type="ECO:0000313" key="5">
    <source>
        <dbReference type="Proteomes" id="UP001497444"/>
    </source>
</evidence>
<gene>
    <name evidence="4" type="ORF">CSSPJE1EN1_LOCUS12903</name>
</gene>
<dbReference type="InterPro" id="IPR044204">
    <property type="entry name" value="IWS1/2"/>
</dbReference>
<dbReference type="PANTHER" id="PTHR47350:SF4">
    <property type="entry name" value="PROTEIN IWS1 HOMOLOG 1"/>
    <property type="match status" value="1"/>
</dbReference>
<feature type="compositionally biased region" description="Low complexity" evidence="2">
    <location>
        <begin position="20"/>
        <end position="30"/>
    </location>
</feature>
<accession>A0ABP0WKM3</accession>
<dbReference type="Gene3D" id="1.20.930.10">
    <property type="entry name" value="Conserved domain common to transcription factors TFIIS, elongin A, CRSP70"/>
    <property type="match status" value="1"/>
</dbReference>
<feature type="compositionally biased region" description="Acidic residues" evidence="2">
    <location>
        <begin position="179"/>
        <end position="202"/>
    </location>
</feature>
<name>A0ABP0WKM3_9BRYO</name>
<keyword evidence="1" id="KW-0539">Nucleus</keyword>
<feature type="compositionally biased region" description="Basic and acidic residues" evidence="2">
    <location>
        <begin position="101"/>
        <end position="110"/>
    </location>
</feature>
<dbReference type="PANTHER" id="PTHR47350">
    <property type="entry name" value="PROTEIN IWS1 HOMOLOG 1"/>
    <property type="match status" value="1"/>
</dbReference>
<proteinExistence type="predicted"/>
<evidence type="ECO:0000256" key="1">
    <source>
        <dbReference type="PROSITE-ProRule" id="PRU00649"/>
    </source>
</evidence>
<feature type="compositionally biased region" description="Basic and acidic residues" evidence="2">
    <location>
        <begin position="148"/>
        <end position="170"/>
    </location>
</feature>
<organism evidence="4 5">
    <name type="scientific">Sphagnum jensenii</name>
    <dbReference type="NCBI Taxonomy" id="128206"/>
    <lineage>
        <taxon>Eukaryota</taxon>
        <taxon>Viridiplantae</taxon>
        <taxon>Streptophyta</taxon>
        <taxon>Embryophyta</taxon>
        <taxon>Bryophyta</taxon>
        <taxon>Sphagnophytina</taxon>
        <taxon>Sphagnopsida</taxon>
        <taxon>Sphagnales</taxon>
        <taxon>Sphagnaceae</taxon>
        <taxon>Sphagnum</taxon>
    </lineage>
</organism>
<comment type="subcellular location">
    <subcellularLocation>
        <location evidence="1">Nucleus</location>
    </subcellularLocation>
</comment>
<feature type="domain" description="TFIIS N-terminal" evidence="3">
    <location>
        <begin position="309"/>
        <end position="392"/>
    </location>
</feature>
<keyword evidence="5" id="KW-1185">Reference proteome</keyword>
<dbReference type="PROSITE" id="PS51319">
    <property type="entry name" value="TFIIS_N"/>
    <property type="match status" value="1"/>
</dbReference>
<dbReference type="Pfam" id="PF08711">
    <property type="entry name" value="Med26"/>
    <property type="match status" value="1"/>
</dbReference>
<reference evidence="4" key="1">
    <citation type="submission" date="2024-02" db="EMBL/GenBank/DDBJ databases">
        <authorList>
            <consortium name="ELIXIR-Norway"/>
            <consortium name="Elixir Norway"/>
        </authorList>
    </citation>
    <scope>NUCLEOTIDE SEQUENCE</scope>
</reference>
<feature type="region of interest" description="Disordered" evidence="2">
    <location>
        <begin position="1"/>
        <end position="228"/>
    </location>
</feature>
<dbReference type="InterPro" id="IPR035441">
    <property type="entry name" value="TFIIS/LEDGF_dom_sf"/>
</dbReference>
<evidence type="ECO:0000259" key="3">
    <source>
        <dbReference type="PROSITE" id="PS51319"/>
    </source>
</evidence>
<protein>
    <recommendedName>
        <fullName evidence="3">TFIIS N-terminal domain-containing protein</fullName>
    </recommendedName>
</protein>
<dbReference type="InterPro" id="IPR017923">
    <property type="entry name" value="TFIIS_N"/>
</dbReference>
<dbReference type="Proteomes" id="UP001497444">
    <property type="component" value="Chromosome 19"/>
</dbReference>
<evidence type="ECO:0000313" key="4">
    <source>
        <dbReference type="EMBL" id="CAK9267425.1"/>
    </source>
</evidence>